<evidence type="ECO:0000313" key="1">
    <source>
        <dbReference type="EMBL" id="VIP03978.1"/>
    </source>
</evidence>
<protein>
    <submittedName>
        <fullName evidence="1">Uncharacterized protein</fullName>
    </submittedName>
</protein>
<gene>
    <name evidence="1" type="ORF">GMBLW1_52150</name>
</gene>
<dbReference type="EMBL" id="LR586016">
    <property type="protein sequence ID" value="VIP03978.1"/>
    <property type="molecule type" value="Genomic_DNA"/>
</dbReference>
<dbReference type="KEGG" id="tim:GMBLW1_52150"/>
<evidence type="ECO:0000313" key="2">
    <source>
        <dbReference type="Proteomes" id="UP000464378"/>
    </source>
</evidence>
<dbReference type="InParanoid" id="A0A6C2YQQ3"/>
<proteinExistence type="predicted"/>
<organism evidence="1">
    <name type="scientific">Tuwongella immobilis</name>
    <dbReference type="NCBI Taxonomy" id="692036"/>
    <lineage>
        <taxon>Bacteria</taxon>
        <taxon>Pseudomonadati</taxon>
        <taxon>Planctomycetota</taxon>
        <taxon>Planctomycetia</taxon>
        <taxon>Gemmatales</taxon>
        <taxon>Gemmataceae</taxon>
        <taxon>Tuwongella</taxon>
    </lineage>
</organism>
<accession>A0A6C2YQQ3</accession>
<sequence length="353" mass="39837">MFGQLINVQNPIETQGYGNGAGEGWEDIGETPQSPNEEFTMDGTSTRRDFLVPWPERLSFTRSMLGYPFMGDDGLMYRNLPAAHPEYYDIDNEPYLFATKVSLSPLAFRGLNKDAFLFGEAVAKHELARMTVTYESLPYRVLFRSKCLVTETINNQAVTRVDESKRFVRKLSKSAGEFLTSETGQWIWWDEGERGADGKSKRYPKLDGQPVATRIGIWQGLRQIAHTWFDVHPKGWDRERAENLIGTTNDRPFDGCERETLMLTAVNVVPRQSPIGIPLDEVTFEFLHKATGINRYLHPIGEYFTVIAKFPNLPAPLSQEQIDAGQLGGIRKPIFPADLSVIWQPPAQPAGPP</sequence>
<dbReference type="EMBL" id="LR593887">
    <property type="protein sequence ID" value="VTS05323.1"/>
    <property type="molecule type" value="Genomic_DNA"/>
</dbReference>
<keyword evidence="2" id="KW-1185">Reference proteome</keyword>
<reference evidence="1" key="1">
    <citation type="submission" date="2019-04" db="EMBL/GenBank/DDBJ databases">
        <authorList>
            <consortium name="Science for Life Laboratories"/>
        </authorList>
    </citation>
    <scope>NUCLEOTIDE SEQUENCE</scope>
    <source>
        <strain evidence="1">MBLW1</strain>
    </source>
</reference>
<dbReference type="AlphaFoldDB" id="A0A6C2YQQ3"/>
<dbReference type="Proteomes" id="UP000464378">
    <property type="component" value="Chromosome"/>
</dbReference>
<name>A0A6C2YQQ3_9BACT</name>